<dbReference type="AlphaFoldDB" id="A0A5B0MCK5"/>
<keyword evidence="1" id="KW-0732">Signal</keyword>
<organism evidence="2 3">
    <name type="scientific">Puccinia graminis f. sp. tritici</name>
    <dbReference type="NCBI Taxonomy" id="56615"/>
    <lineage>
        <taxon>Eukaryota</taxon>
        <taxon>Fungi</taxon>
        <taxon>Dikarya</taxon>
        <taxon>Basidiomycota</taxon>
        <taxon>Pucciniomycotina</taxon>
        <taxon>Pucciniomycetes</taxon>
        <taxon>Pucciniales</taxon>
        <taxon>Pucciniaceae</taxon>
        <taxon>Puccinia</taxon>
    </lineage>
</organism>
<sequence>MFIPCFCLLVLKNCKCLCCFRKPPTPSAWAQSLRVILSLYKIQANRPKQITKFDIHIIRTTPWIKPLDILLHIY</sequence>
<evidence type="ECO:0000313" key="3">
    <source>
        <dbReference type="Proteomes" id="UP000324748"/>
    </source>
</evidence>
<comment type="caution">
    <text evidence="2">The sequence shown here is derived from an EMBL/GenBank/DDBJ whole genome shotgun (WGS) entry which is preliminary data.</text>
</comment>
<gene>
    <name evidence="2" type="ORF">PGT21_003389</name>
</gene>
<dbReference type="Proteomes" id="UP000324748">
    <property type="component" value="Unassembled WGS sequence"/>
</dbReference>
<evidence type="ECO:0000313" key="2">
    <source>
        <dbReference type="EMBL" id="KAA1074382.1"/>
    </source>
</evidence>
<proteinExistence type="predicted"/>
<dbReference type="EMBL" id="VSWC01000157">
    <property type="protein sequence ID" value="KAA1074382.1"/>
    <property type="molecule type" value="Genomic_DNA"/>
</dbReference>
<feature type="chain" id="PRO_5022820399" description="Secreted protein" evidence="1">
    <location>
        <begin position="17"/>
        <end position="74"/>
    </location>
</feature>
<name>A0A5B0MCK5_PUCGR</name>
<evidence type="ECO:0000256" key="1">
    <source>
        <dbReference type="SAM" id="SignalP"/>
    </source>
</evidence>
<accession>A0A5B0MCK5</accession>
<reference evidence="2 3" key="1">
    <citation type="submission" date="2019-05" db="EMBL/GenBank/DDBJ databases">
        <title>Emergence of the Ug99 lineage of the wheat stem rust pathogen through somatic hybridization.</title>
        <authorList>
            <person name="Li F."/>
            <person name="Upadhyaya N.M."/>
            <person name="Sperschneider J."/>
            <person name="Matny O."/>
            <person name="Nguyen-Phuc H."/>
            <person name="Mago R."/>
            <person name="Raley C."/>
            <person name="Miller M.E."/>
            <person name="Silverstein K.A.T."/>
            <person name="Henningsen E."/>
            <person name="Hirsch C.D."/>
            <person name="Visser B."/>
            <person name="Pretorius Z.A."/>
            <person name="Steffenson B.J."/>
            <person name="Schwessinger B."/>
            <person name="Dodds P.N."/>
            <person name="Figueroa M."/>
        </authorList>
    </citation>
    <scope>NUCLEOTIDE SEQUENCE [LARGE SCALE GENOMIC DNA]</scope>
    <source>
        <strain evidence="2">21-0</strain>
    </source>
</reference>
<evidence type="ECO:0008006" key="4">
    <source>
        <dbReference type="Google" id="ProtNLM"/>
    </source>
</evidence>
<feature type="signal peptide" evidence="1">
    <location>
        <begin position="1"/>
        <end position="16"/>
    </location>
</feature>
<keyword evidence="3" id="KW-1185">Reference proteome</keyword>
<protein>
    <recommendedName>
        <fullName evidence="4">Secreted protein</fullName>
    </recommendedName>
</protein>